<reference evidence="4 5" key="1">
    <citation type="submission" date="2015-08" db="EMBL/GenBank/DDBJ databases">
        <title>Draft genome sequence of cellulolytic and xylanolytic Paenibacillus sp. A59, isolated from a decaying forest soil from Patagonia, Argentina.</title>
        <authorList>
            <person name="Ghio S."/>
            <person name="Caceres A.M."/>
            <person name="Talia P."/>
            <person name="Grasso D."/>
            <person name="Campos E."/>
        </authorList>
    </citation>
    <scope>NUCLEOTIDE SEQUENCE [LARGE SCALE GENOMIC DNA]</scope>
    <source>
        <strain evidence="4 5">A59</strain>
    </source>
</reference>
<dbReference type="PATRIC" id="fig|1705561.3.peg.2976"/>
<dbReference type="Pfam" id="PF00857">
    <property type="entry name" value="Isochorismatase"/>
    <property type="match status" value="1"/>
</dbReference>
<proteinExistence type="inferred from homology"/>
<dbReference type="AlphaFoldDB" id="A0A0N0C4L3"/>
<comment type="caution">
    <text evidence="4">The sequence shown here is derived from an EMBL/GenBank/DDBJ whole genome shotgun (WGS) entry which is preliminary data.</text>
</comment>
<organism evidence="4 5">
    <name type="scientific">Paenibacillus xylanivorans</name>
    <dbReference type="NCBI Taxonomy" id="1705561"/>
    <lineage>
        <taxon>Bacteria</taxon>
        <taxon>Bacillati</taxon>
        <taxon>Bacillota</taxon>
        <taxon>Bacilli</taxon>
        <taxon>Bacillales</taxon>
        <taxon>Paenibacillaceae</taxon>
        <taxon>Paenibacillus</taxon>
    </lineage>
</organism>
<dbReference type="OrthoDB" id="9785724at2"/>
<evidence type="ECO:0000256" key="1">
    <source>
        <dbReference type="ARBA" id="ARBA00006336"/>
    </source>
</evidence>
<feature type="domain" description="Isochorismatase-like" evidence="3">
    <location>
        <begin position="5"/>
        <end position="146"/>
    </location>
</feature>
<keyword evidence="5" id="KW-1185">Reference proteome</keyword>
<dbReference type="PANTHER" id="PTHR43540">
    <property type="entry name" value="PEROXYUREIDOACRYLATE/UREIDOACRYLATE AMIDOHYDROLASE-RELATED"/>
    <property type="match status" value="1"/>
</dbReference>
<evidence type="ECO:0000313" key="5">
    <source>
        <dbReference type="Proteomes" id="UP000037688"/>
    </source>
</evidence>
<name>A0A0N0C4L3_9BACL</name>
<dbReference type="GO" id="GO:0016787">
    <property type="term" value="F:hydrolase activity"/>
    <property type="evidence" value="ECO:0007669"/>
    <property type="project" value="UniProtKB-KW"/>
</dbReference>
<dbReference type="CDD" id="cd01014">
    <property type="entry name" value="nicotinamidase_related"/>
    <property type="match status" value="1"/>
</dbReference>
<evidence type="ECO:0000313" key="4">
    <source>
        <dbReference type="EMBL" id="KOY15951.1"/>
    </source>
</evidence>
<dbReference type="InterPro" id="IPR000868">
    <property type="entry name" value="Isochorismatase-like_dom"/>
</dbReference>
<dbReference type="InterPro" id="IPR050272">
    <property type="entry name" value="Isochorismatase-like_hydrls"/>
</dbReference>
<evidence type="ECO:0000259" key="3">
    <source>
        <dbReference type="Pfam" id="PF00857"/>
    </source>
</evidence>
<protein>
    <submittedName>
        <fullName evidence="4">Isochorismatase</fullName>
    </submittedName>
</protein>
<dbReference type="Proteomes" id="UP000037688">
    <property type="component" value="Unassembled WGS sequence"/>
</dbReference>
<keyword evidence="2" id="KW-0378">Hydrolase</keyword>
<accession>A0A0N0C4L3</accession>
<dbReference type="PANTHER" id="PTHR43540:SF14">
    <property type="entry name" value="ISOCHORISMATASE"/>
    <property type="match status" value="1"/>
</dbReference>
<sequence>MPTHCALLVIDVQVAMFDESDPVYQGDLLLQRIQHLISKARQKGHSVIYIQHSEGAGSPLERGTAGWAIHPSIAPITGDLVIEKQTPDSFHETDLNLKLQENEVKDLILTGMQTEICVDTTCRRASSLGYAVTLVRDAHSTWNSNILQAEQIIEHHNSVLSMFANVVGTENVMNG</sequence>
<comment type="similarity">
    <text evidence="1">Belongs to the isochorismatase family.</text>
</comment>
<dbReference type="InterPro" id="IPR036380">
    <property type="entry name" value="Isochorismatase-like_sf"/>
</dbReference>
<dbReference type="EMBL" id="LITU01000059">
    <property type="protein sequence ID" value="KOY15951.1"/>
    <property type="molecule type" value="Genomic_DNA"/>
</dbReference>
<dbReference type="SUPFAM" id="SSF52499">
    <property type="entry name" value="Isochorismatase-like hydrolases"/>
    <property type="match status" value="1"/>
</dbReference>
<dbReference type="Gene3D" id="3.40.50.850">
    <property type="entry name" value="Isochorismatase-like"/>
    <property type="match status" value="1"/>
</dbReference>
<gene>
    <name evidence="4" type="ORF">AMS66_15160</name>
</gene>
<evidence type="ECO:0000256" key="2">
    <source>
        <dbReference type="ARBA" id="ARBA00022801"/>
    </source>
</evidence>
<dbReference type="RefSeq" id="WP_053781569.1">
    <property type="nucleotide sequence ID" value="NZ_LITU01000059.1"/>
</dbReference>